<sequence>MEDSNNYGHHHPLVRLNEEQLMSYPSGVAADCSRCGEKVSAPCFRCTEDCGFYVHKICAQAPAELNHPFHQQQPLVLLQNPPSIYTRFACNFCGETCEKFVYHCSSCHLGFHIKCDLFTFNIAKNNLKELKNVPFEPPMTSTNKDDEQLEDVPKCIACWEPLANYTYFSAHCGLLIVDLIYIRNVLSFHSN</sequence>
<dbReference type="Proteomes" id="UP000436088">
    <property type="component" value="Unassembled WGS sequence"/>
</dbReference>
<reference evidence="1" key="1">
    <citation type="submission" date="2019-09" db="EMBL/GenBank/DDBJ databases">
        <title>Draft genome information of white flower Hibiscus syriacus.</title>
        <authorList>
            <person name="Kim Y.-M."/>
        </authorList>
    </citation>
    <scope>NUCLEOTIDE SEQUENCE [LARGE SCALE GENOMIC DNA]</scope>
    <source>
        <strain evidence="1">YM2019G1</strain>
    </source>
</reference>
<name>A0A6A3B5V3_HIBSY</name>
<dbReference type="PANTHER" id="PTHR46288">
    <property type="entry name" value="PHORBOL-ESTER/DAG-TYPE DOMAIN-CONTAINING PROTEIN"/>
    <property type="match status" value="1"/>
</dbReference>
<dbReference type="InterPro" id="IPR046349">
    <property type="entry name" value="C1-like_sf"/>
</dbReference>
<dbReference type="EMBL" id="VEPZ02000898">
    <property type="protein sequence ID" value="KAE8712320.1"/>
    <property type="molecule type" value="Genomic_DNA"/>
</dbReference>
<evidence type="ECO:0000313" key="1">
    <source>
        <dbReference type="EMBL" id="KAE8712320.1"/>
    </source>
</evidence>
<dbReference type="AlphaFoldDB" id="A0A6A3B5V3"/>
<accession>A0A6A3B5V3</accession>
<keyword evidence="2" id="KW-1185">Reference proteome</keyword>
<dbReference type="PANTHER" id="PTHR46288:SF27">
    <property type="entry name" value="CYSTEINE_HISTIDINE-RICH C1 DOMAIN FAMILY PROTEIN"/>
    <property type="match status" value="1"/>
</dbReference>
<proteinExistence type="predicted"/>
<organism evidence="1 2">
    <name type="scientific">Hibiscus syriacus</name>
    <name type="common">Rose of Sharon</name>
    <dbReference type="NCBI Taxonomy" id="106335"/>
    <lineage>
        <taxon>Eukaryota</taxon>
        <taxon>Viridiplantae</taxon>
        <taxon>Streptophyta</taxon>
        <taxon>Embryophyta</taxon>
        <taxon>Tracheophyta</taxon>
        <taxon>Spermatophyta</taxon>
        <taxon>Magnoliopsida</taxon>
        <taxon>eudicotyledons</taxon>
        <taxon>Gunneridae</taxon>
        <taxon>Pentapetalae</taxon>
        <taxon>rosids</taxon>
        <taxon>malvids</taxon>
        <taxon>Malvales</taxon>
        <taxon>Malvaceae</taxon>
        <taxon>Malvoideae</taxon>
        <taxon>Hibiscus</taxon>
    </lineage>
</organism>
<dbReference type="SUPFAM" id="SSF57889">
    <property type="entry name" value="Cysteine-rich domain"/>
    <property type="match status" value="1"/>
</dbReference>
<evidence type="ECO:0000313" key="2">
    <source>
        <dbReference type="Proteomes" id="UP000436088"/>
    </source>
</evidence>
<gene>
    <name evidence="1" type="ORF">F3Y22_tig00110258pilonHSYRG00159</name>
</gene>
<protein>
    <submittedName>
        <fullName evidence="1">Uncharacterized protein</fullName>
    </submittedName>
</protein>
<comment type="caution">
    <text evidence="1">The sequence shown here is derived from an EMBL/GenBank/DDBJ whole genome shotgun (WGS) entry which is preliminary data.</text>
</comment>